<dbReference type="Proteomes" id="UP000294684">
    <property type="component" value="Unassembled WGS sequence"/>
</dbReference>
<organism evidence="1 2">
    <name type="scientific">Leptospira meyeri</name>
    <dbReference type="NCBI Taxonomy" id="29508"/>
    <lineage>
        <taxon>Bacteria</taxon>
        <taxon>Pseudomonadati</taxon>
        <taxon>Spirochaetota</taxon>
        <taxon>Spirochaetia</taxon>
        <taxon>Leptospirales</taxon>
        <taxon>Leptospiraceae</taxon>
        <taxon>Leptospira</taxon>
    </lineage>
</organism>
<dbReference type="EMBL" id="SORO01000006">
    <property type="protein sequence ID" value="TDY66519.1"/>
    <property type="molecule type" value="Genomic_DNA"/>
</dbReference>
<dbReference type="STRING" id="1193051.LEP1GSC017_0022"/>
<dbReference type="RefSeq" id="WP_004787775.1">
    <property type="nucleotide sequence ID" value="NZ_SORO01000006.1"/>
</dbReference>
<dbReference type="AlphaFoldDB" id="A0A4R8MMV3"/>
<keyword evidence="2" id="KW-1185">Reference proteome</keyword>
<sequence length="405" mass="48766">MKQFFYFFLILISPLVAKDTNESDIDKDNLIVQFYEKHRIPITIFHEAQRNADHNSYQEYFKNAEFQDKIIKTRDQKRYIERQDELEFPKETCLFEEYHIYRELNQFYLGYPGFLYRNCPNLKKIKLEDELKGKESYPLILSSIQVNLRDTLKRNLNKAIPSKFPEYLPKLINPEIRTLSEKYYLLLEDYTVHYTLLNCNVDPLIDDPEIHCHDISKYNDFFGKFNELVYSKKTSPQFRKQKIAEEMDEIRNLIYRLIPLSQQGVISSFLAEDQATENELVLKYIELRTQNMLKRFSRFSDETKCLKGLLKCWKTWSPWHMGNLRMAYYLQFYKDFGKERTLSDALIRNKDMISLADEMEESIVKSWFFEKRLSNLEKTCVAITRRNPKEIESQLRIEKAKYLKK</sequence>
<evidence type="ECO:0000313" key="2">
    <source>
        <dbReference type="Proteomes" id="UP000294684"/>
    </source>
</evidence>
<proteinExistence type="predicted"/>
<accession>A0A4R8MMV3</accession>
<protein>
    <submittedName>
        <fullName evidence="1">Uncharacterized protein</fullName>
    </submittedName>
</protein>
<reference evidence="1 2" key="1">
    <citation type="submission" date="2019-03" db="EMBL/GenBank/DDBJ databases">
        <title>Genomic Encyclopedia of Archaeal and Bacterial Type Strains, Phase II (KMG-II): from individual species to whole genera.</title>
        <authorList>
            <person name="Goeker M."/>
        </authorList>
    </citation>
    <scope>NUCLEOTIDE SEQUENCE [LARGE SCALE GENOMIC DNA]</scope>
    <source>
        <strain evidence="1 2">DSM 21537</strain>
    </source>
</reference>
<comment type="caution">
    <text evidence="1">The sequence shown here is derived from an EMBL/GenBank/DDBJ whole genome shotgun (WGS) entry which is preliminary data.</text>
</comment>
<name>A0A4R8MMV3_LEPME</name>
<gene>
    <name evidence="1" type="ORF">CLV96_3898</name>
</gene>
<dbReference type="GeneID" id="79829146"/>
<evidence type="ECO:0000313" key="1">
    <source>
        <dbReference type="EMBL" id="TDY66519.1"/>
    </source>
</evidence>